<sequence length="330" mass="33703">MPVTKKKGAIFAIYADSPPKSGASAAASSSSSAAASSNLLPLRAPSSPTTKRSTAHRTALGSLQPSRTGFPSAKGPLADKPRSLGAKDVPAGGADGGKASLGSSGTTKKPLSSKPAQQPSVRTKLDRENALGTKTTLGLKSGDPKQRRSTNAAPASKRAFEIFSDSSNPPASASSTRAKPKATSSSFTIFTDPVKPAAVKQHTTLRGAAPGPSTLSSTAGPSTPGRKRERAPTPTGMVDKENSGILDSPASRTRSKVHSSKAAPTRALAPKTAVLDKKPSAKRTALRRVDPDMPLSDVSVAYGATREDEPAGFRDATTDDQGNNGALEAL</sequence>
<dbReference type="RefSeq" id="XP_028472887.1">
    <property type="nucleotide sequence ID" value="XM_028618520.1"/>
</dbReference>
<protein>
    <submittedName>
        <fullName evidence="2">Uncharacterized protein</fullName>
    </submittedName>
</protein>
<dbReference type="AlphaFoldDB" id="A0A427XFR4"/>
<evidence type="ECO:0000313" key="2">
    <source>
        <dbReference type="EMBL" id="RSH77740.1"/>
    </source>
</evidence>
<comment type="caution">
    <text evidence="2">The sequence shown here is derived from an EMBL/GenBank/DDBJ whole genome shotgun (WGS) entry which is preliminary data.</text>
</comment>
<name>A0A427XFR4_9TREE</name>
<feature type="compositionally biased region" description="Low complexity" evidence="1">
    <location>
        <begin position="164"/>
        <end position="175"/>
    </location>
</feature>
<evidence type="ECO:0000313" key="3">
    <source>
        <dbReference type="Proteomes" id="UP000279236"/>
    </source>
</evidence>
<feature type="compositionally biased region" description="Polar residues" evidence="1">
    <location>
        <begin position="101"/>
        <end position="121"/>
    </location>
</feature>
<reference evidence="2 3" key="1">
    <citation type="submission" date="2018-11" db="EMBL/GenBank/DDBJ databases">
        <title>Genome sequence of Apiotrichum porosum DSM 27194.</title>
        <authorList>
            <person name="Aliyu H."/>
            <person name="Gorte O."/>
            <person name="Ochsenreither K."/>
        </authorList>
    </citation>
    <scope>NUCLEOTIDE SEQUENCE [LARGE SCALE GENOMIC DNA]</scope>
    <source>
        <strain evidence="2 3">DSM 27194</strain>
    </source>
</reference>
<keyword evidence="3" id="KW-1185">Reference proteome</keyword>
<dbReference type="EMBL" id="RSCE01000014">
    <property type="protein sequence ID" value="RSH77740.1"/>
    <property type="molecule type" value="Genomic_DNA"/>
</dbReference>
<organism evidence="2 3">
    <name type="scientific">Apiotrichum porosum</name>
    <dbReference type="NCBI Taxonomy" id="105984"/>
    <lineage>
        <taxon>Eukaryota</taxon>
        <taxon>Fungi</taxon>
        <taxon>Dikarya</taxon>
        <taxon>Basidiomycota</taxon>
        <taxon>Agaricomycotina</taxon>
        <taxon>Tremellomycetes</taxon>
        <taxon>Trichosporonales</taxon>
        <taxon>Trichosporonaceae</taxon>
        <taxon>Apiotrichum</taxon>
    </lineage>
</organism>
<evidence type="ECO:0000256" key="1">
    <source>
        <dbReference type="SAM" id="MobiDB-lite"/>
    </source>
</evidence>
<gene>
    <name evidence="2" type="ORF">EHS24_002798</name>
</gene>
<proteinExistence type="predicted"/>
<dbReference type="Proteomes" id="UP000279236">
    <property type="component" value="Unassembled WGS sequence"/>
</dbReference>
<dbReference type="GeneID" id="39587341"/>
<accession>A0A427XFR4</accession>
<feature type="compositionally biased region" description="Low complexity" evidence="1">
    <location>
        <begin position="15"/>
        <end position="48"/>
    </location>
</feature>
<feature type="region of interest" description="Disordered" evidence="1">
    <location>
        <begin position="12"/>
        <end position="330"/>
    </location>
</feature>